<evidence type="ECO:0000256" key="14">
    <source>
        <dbReference type="SAM" id="MobiDB-lite"/>
    </source>
</evidence>
<evidence type="ECO:0000256" key="1">
    <source>
        <dbReference type="ARBA" id="ARBA00000086"/>
    </source>
</evidence>
<dbReference type="AlphaFoldDB" id="A0A8T2MEY6"/>
<evidence type="ECO:0000256" key="2">
    <source>
        <dbReference type="ARBA" id="ARBA00002421"/>
    </source>
</evidence>
<dbReference type="Gene3D" id="3.10.300.10">
    <property type="entry name" value="Methylpurine-DNA glycosylase (MPG)"/>
    <property type="match status" value="1"/>
</dbReference>
<evidence type="ECO:0000256" key="9">
    <source>
        <dbReference type="ARBA" id="ARBA00066187"/>
    </source>
</evidence>
<feature type="compositionally biased region" description="Basic and acidic residues" evidence="14">
    <location>
        <begin position="20"/>
        <end position="46"/>
    </location>
</feature>
<comment type="similarity">
    <text evidence="3">Belongs to the DNA glycosylase MPG family.</text>
</comment>
<dbReference type="HAMAP" id="MF_00527">
    <property type="entry name" value="3MGH"/>
    <property type="match status" value="1"/>
</dbReference>
<dbReference type="InterPro" id="IPR003180">
    <property type="entry name" value="MPG"/>
</dbReference>
<proteinExistence type="inferred from homology"/>
<evidence type="ECO:0000313" key="15">
    <source>
        <dbReference type="EMBL" id="KAG9280086.1"/>
    </source>
</evidence>
<comment type="caution">
    <text evidence="15">The sequence shown here is derived from an EMBL/GenBank/DDBJ whole genome shotgun (WGS) entry which is preliminary data.</text>
</comment>
<feature type="region of interest" description="Disordered" evidence="14">
    <location>
        <begin position="1"/>
        <end position="46"/>
    </location>
</feature>
<dbReference type="GO" id="GO:0003677">
    <property type="term" value="F:DNA binding"/>
    <property type="evidence" value="ECO:0007669"/>
    <property type="project" value="InterPro"/>
</dbReference>
<dbReference type="GO" id="GO:0006284">
    <property type="term" value="P:base-excision repair"/>
    <property type="evidence" value="ECO:0007669"/>
    <property type="project" value="InterPro"/>
</dbReference>
<sequence length="341" mass="37648">MPARKRKLLSPDPVSEPSEPEPRRALQQTRPEESGRIAGTDREELRSVYFPIKPEPAAETGPKTGPEPGGRLGFTFFNQPCVDLARAFLGKVLVRTQADGTELRGRVVETEAYLGGEDRASHSAGGKRTERNVAMFMKPGTIYVYPIYGIYLCMNVSSQGEGAAVLLRALEPLQGQNVMRKLREAKRREGAKTLRDRELCNGPSKLCQALDIQRRFDRRDLATDAQVWLEDSETPGTPGTGVVVSAPRIGIDSHGEWATKPLRFYLHRNTCVSVVNRDAENRLQEGEVSVLGELLQVLHGGADLDEAEESRGAVQRELSQQSLLTVQQQQGVIRPTGQRPA</sequence>
<dbReference type="SUPFAM" id="SSF50486">
    <property type="entry name" value="FMT C-terminal domain-like"/>
    <property type="match status" value="1"/>
</dbReference>
<dbReference type="PANTHER" id="PTHR10429:SF0">
    <property type="entry name" value="DNA-3-METHYLADENINE GLYCOSYLASE"/>
    <property type="match status" value="1"/>
</dbReference>
<evidence type="ECO:0000256" key="11">
    <source>
        <dbReference type="ARBA" id="ARBA00076879"/>
    </source>
</evidence>
<evidence type="ECO:0000256" key="6">
    <source>
        <dbReference type="ARBA" id="ARBA00022801"/>
    </source>
</evidence>
<dbReference type="InterPro" id="IPR036995">
    <property type="entry name" value="MPG_sf"/>
</dbReference>
<dbReference type="OrthoDB" id="6353017at2759"/>
<dbReference type="Proteomes" id="UP000752171">
    <property type="component" value="Unassembled WGS sequence"/>
</dbReference>
<dbReference type="InterPro" id="IPR011034">
    <property type="entry name" value="Formyl_transferase-like_C_sf"/>
</dbReference>
<protein>
    <recommendedName>
        <fullName evidence="10">DNA-3-methyladenine glycosylase</fullName>
        <ecNumber evidence="4">3.2.2.21</ecNumber>
    </recommendedName>
    <alternativeName>
        <fullName evidence="11">3-alkyladenine DNA glycosylase</fullName>
    </alternativeName>
    <alternativeName>
        <fullName evidence="8">3-methyladenine DNA glycosidase</fullName>
    </alternativeName>
    <alternativeName>
        <fullName evidence="13">ADPG</fullName>
    </alternativeName>
    <alternativeName>
        <fullName evidence="12">N-methylpurine-DNA glycosylase</fullName>
    </alternativeName>
</protein>
<evidence type="ECO:0000256" key="7">
    <source>
        <dbReference type="ARBA" id="ARBA00023204"/>
    </source>
</evidence>
<dbReference type="EMBL" id="JAICCE010000003">
    <property type="protein sequence ID" value="KAG9280086.1"/>
    <property type="molecule type" value="Genomic_DNA"/>
</dbReference>
<evidence type="ECO:0000256" key="12">
    <source>
        <dbReference type="ARBA" id="ARBA00078171"/>
    </source>
</evidence>
<evidence type="ECO:0000256" key="3">
    <source>
        <dbReference type="ARBA" id="ARBA00009232"/>
    </source>
</evidence>
<dbReference type="CDD" id="cd00540">
    <property type="entry name" value="AAG"/>
    <property type="match status" value="1"/>
</dbReference>
<keyword evidence="6" id="KW-0378">Hydrolase</keyword>
<comment type="subunit">
    <text evidence="9">Binds MBD1. Binds SSBP1.</text>
</comment>
<evidence type="ECO:0000256" key="4">
    <source>
        <dbReference type="ARBA" id="ARBA00012000"/>
    </source>
</evidence>
<reference evidence="15 16" key="1">
    <citation type="submission" date="2021-07" db="EMBL/GenBank/DDBJ databases">
        <authorList>
            <person name="Imarazene B."/>
            <person name="Zahm M."/>
            <person name="Klopp C."/>
            <person name="Cabau C."/>
            <person name="Beille S."/>
            <person name="Jouanno E."/>
            <person name="Castinel A."/>
            <person name="Lluch J."/>
            <person name="Gil L."/>
            <person name="Kuchtly C."/>
            <person name="Lopez Roques C."/>
            <person name="Donnadieu C."/>
            <person name="Parrinello H."/>
            <person name="Journot L."/>
            <person name="Du K."/>
            <person name="Schartl M."/>
            <person name="Retaux S."/>
            <person name="Guiguen Y."/>
        </authorList>
    </citation>
    <scope>NUCLEOTIDE SEQUENCE [LARGE SCALE GENOMIC DNA]</scope>
    <source>
        <strain evidence="15">Pach_M1</strain>
        <tissue evidence="15">Testis</tissue>
    </source>
</reference>
<keyword evidence="7" id="KW-0234">DNA repair</keyword>
<comment type="function">
    <text evidence="2">Hydrolysis of the deoxyribose N-glycosidic bond to excise 3-methyladenine, and 7-methylguanine from the damaged DNA polymer formed by alkylation lesions.</text>
</comment>
<name>A0A8T2MEY6_ASTMX</name>
<evidence type="ECO:0000256" key="10">
    <source>
        <dbReference type="ARBA" id="ARBA00068926"/>
    </source>
</evidence>
<gene>
    <name evidence="15" type="primary">MPG</name>
    <name evidence="15" type="ORF">AMEX_G5678</name>
</gene>
<evidence type="ECO:0000256" key="13">
    <source>
        <dbReference type="ARBA" id="ARBA00082988"/>
    </source>
</evidence>
<dbReference type="EC" id="3.2.2.21" evidence="4"/>
<dbReference type="FunFam" id="3.10.300.10:FF:000001">
    <property type="entry name" value="Putative 3-methyladenine DNA glycosylase"/>
    <property type="match status" value="1"/>
</dbReference>
<keyword evidence="5" id="KW-0227">DNA damage</keyword>
<comment type="catalytic activity">
    <reaction evidence="1">
        <text>Hydrolysis of alkylated DNA, releasing 3-methyladenine, 3-methylguanine, 7-methylguanine and 7-methyladenine.</text>
        <dbReference type="EC" id="3.2.2.21"/>
    </reaction>
</comment>
<dbReference type="NCBIfam" id="TIGR00567">
    <property type="entry name" value="3mg"/>
    <property type="match status" value="1"/>
</dbReference>
<accession>A0A8T2MEY6</accession>
<evidence type="ECO:0000256" key="5">
    <source>
        <dbReference type="ARBA" id="ARBA00022763"/>
    </source>
</evidence>
<dbReference type="GO" id="GO:0003905">
    <property type="term" value="F:alkylbase DNA N-glycosylase activity"/>
    <property type="evidence" value="ECO:0007669"/>
    <property type="project" value="UniProtKB-EC"/>
</dbReference>
<dbReference type="Pfam" id="PF02245">
    <property type="entry name" value="Pur_DNA_glyco"/>
    <property type="match status" value="1"/>
</dbReference>
<organism evidence="15 16">
    <name type="scientific">Astyanax mexicanus</name>
    <name type="common">Blind cave fish</name>
    <name type="synonym">Astyanax fasciatus mexicanus</name>
    <dbReference type="NCBI Taxonomy" id="7994"/>
    <lineage>
        <taxon>Eukaryota</taxon>
        <taxon>Metazoa</taxon>
        <taxon>Chordata</taxon>
        <taxon>Craniata</taxon>
        <taxon>Vertebrata</taxon>
        <taxon>Euteleostomi</taxon>
        <taxon>Actinopterygii</taxon>
        <taxon>Neopterygii</taxon>
        <taxon>Teleostei</taxon>
        <taxon>Ostariophysi</taxon>
        <taxon>Characiformes</taxon>
        <taxon>Characoidei</taxon>
        <taxon>Acestrorhamphidae</taxon>
        <taxon>Acestrorhamphinae</taxon>
        <taxon>Astyanax</taxon>
    </lineage>
</organism>
<dbReference type="PANTHER" id="PTHR10429">
    <property type="entry name" value="DNA-3-METHYLADENINE GLYCOSYLASE"/>
    <property type="match status" value="1"/>
</dbReference>
<evidence type="ECO:0000256" key="8">
    <source>
        <dbReference type="ARBA" id="ARBA00033426"/>
    </source>
</evidence>
<evidence type="ECO:0000313" key="16">
    <source>
        <dbReference type="Proteomes" id="UP000752171"/>
    </source>
</evidence>